<comment type="caution">
    <text evidence="2">The sequence shown here is derived from an EMBL/GenBank/DDBJ whole genome shotgun (WGS) entry which is preliminary data.</text>
</comment>
<protein>
    <submittedName>
        <fullName evidence="2">Uncharacterized protein</fullName>
    </submittedName>
</protein>
<reference evidence="2 3" key="1">
    <citation type="submission" date="2023-11" db="EMBL/GenBank/DDBJ databases">
        <title>Dfirmibasis_genome.</title>
        <authorList>
            <person name="Edelbroek B."/>
            <person name="Kjellin J."/>
            <person name="Jerlstrom-Hultqvist J."/>
            <person name="Soderbom F."/>
        </authorList>
    </citation>
    <scope>NUCLEOTIDE SEQUENCE [LARGE SCALE GENOMIC DNA]</scope>
    <source>
        <strain evidence="2 3">TNS-C-14</strain>
    </source>
</reference>
<sequence>MNFTKYLLIILISMIFIISSGNTEENQNSSSEYLLEFIYVEQYGGKTCNSKTGETVVDDNYCAFINEYPTIINTTLNGESFYFSVFNLDDYLCSGDPIHRQHVKVNTCFASCPKDCTNFNVYIKYQPALSIKINN</sequence>
<evidence type="ECO:0000313" key="2">
    <source>
        <dbReference type="EMBL" id="KAK5578048.1"/>
    </source>
</evidence>
<gene>
    <name evidence="2" type="ORF">RB653_002999</name>
</gene>
<dbReference type="AlphaFoldDB" id="A0AAN7TYT9"/>
<dbReference type="Pfam" id="PF11912">
    <property type="entry name" value="CfaA_B_C"/>
    <property type="match status" value="1"/>
</dbReference>
<dbReference type="EMBL" id="JAVFKY010000004">
    <property type="protein sequence ID" value="KAK5578048.1"/>
    <property type="molecule type" value="Genomic_DNA"/>
</dbReference>
<feature type="chain" id="PRO_5043012956" evidence="1">
    <location>
        <begin position="24"/>
        <end position="135"/>
    </location>
</feature>
<accession>A0AAN7TYT9</accession>
<proteinExistence type="predicted"/>
<dbReference type="InterPro" id="IPR021837">
    <property type="entry name" value="CfaA/B/C"/>
</dbReference>
<dbReference type="Proteomes" id="UP001344447">
    <property type="component" value="Unassembled WGS sequence"/>
</dbReference>
<organism evidence="2 3">
    <name type="scientific">Dictyostelium firmibasis</name>
    <dbReference type="NCBI Taxonomy" id="79012"/>
    <lineage>
        <taxon>Eukaryota</taxon>
        <taxon>Amoebozoa</taxon>
        <taxon>Evosea</taxon>
        <taxon>Eumycetozoa</taxon>
        <taxon>Dictyostelia</taxon>
        <taxon>Dictyosteliales</taxon>
        <taxon>Dictyosteliaceae</taxon>
        <taxon>Dictyostelium</taxon>
    </lineage>
</organism>
<keyword evidence="1" id="KW-0732">Signal</keyword>
<feature type="signal peptide" evidence="1">
    <location>
        <begin position="1"/>
        <end position="23"/>
    </location>
</feature>
<evidence type="ECO:0000256" key="1">
    <source>
        <dbReference type="SAM" id="SignalP"/>
    </source>
</evidence>
<keyword evidence="3" id="KW-1185">Reference proteome</keyword>
<evidence type="ECO:0000313" key="3">
    <source>
        <dbReference type="Proteomes" id="UP001344447"/>
    </source>
</evidence>
<name>A0AAN7TYT9_9MYCE</name>